<dbReference type="EMBL" id="QWET01000002">
    <property type="protein sequence ID" value="RIH66475.1"/>
    <property type="molecule type" value="Genomic_DNA"/>
</dbReference>
<keyword evidence="3" id="KW-1185">Reference proteome</keyword>
<evidence type="ECO:0000313" key="3">
    <source>
        <dbReference type="Proteomes" id="UP000266441"/>
    </source>
</evidence>
<organism evidence="2 3">
    <name type="scientific">Mariniphaga sediminis</name>
    <dbReference type="NCBI Taxonomy" id="1628158"/>
    <lineage>
        <taxon>Bacteria</taxon>
        <taxon>Pseudomonadati</taxon>
        <taxon>Bacteroidota</taxon>
        <taxon>Bacteroidia</taxon>
        <taxon>Marinilabiliales</taxon>
        <taxon>Prolixibacteraceae</taxon>
        <taxon>Mariniphaga</taxon>
    </lineage>
</organism>
<protein>
    <submittedName>
        <fullName evidence="2">DUF1080 domain-containing protein</fullName>
    </submittedName>
</protein>
<dbReference type="RefSeq" id="WP_119348348.1">
    <property type="nucleotide sequence ID" value="NZ_QWET01000002.1"/>
</dbReference>
<dbReference type="InterPro" id="IPR010496">
    <property type="entry name" value="AL/BT2_dom"/>
</dbReference>
<dbReference type="GO" id="GO:0016787">
    <property type="term" value="F:hydrolase activity"/>
    <property type="evidence" value="ECO:0007669"/>
    <property type="project" value="InterPro"/>
</dbReference>
<name>A0A399D3E9_9BACT</name>
<dbReference type="OrthoDB" id="259356at2"/>
<dbReference type="Gene3D" id="2.60.120.560">
    <property type="entry name" value="Exo-inulinase, domain 1"/>
    <property type="match status" value="1"/>
</dbReference>
<evidence type="ECO:0000313" key="2">
    <source>
        <dbReference type="EMBL" id="RIH66475.1"/>
    </source>
</evidence>
<proteinExistence type="predicted"/>
<sequence length="107" mass="12095">MSKLIGYSLVGCVFVFGFYLKVTAGNLFPFNTDEEEEARQEIISLFNGKDLSGWYTYLEGRGRDSDPKGVFTVSDGIIRISGEEWGSLTTGKEYANYHLTLEFKWGE</sequence>
<dbReference type="AlphaFoldDB" id="A0A399D3E9"/>
<feature type="non-terminal residue" evidence="2">
    <location>
        <position position="107"/>
    </location>
</feature>
<gene>
    <name evidence="2" type="ORF">D1164_02360</name>
</gene>
<dbReference type="Proteomes" id="UP000266441">
    <property type="component" value="Unassembled WGS sequence"/>
</dbReference>
<dbReference type="Pfam" id="PF06439">
    <property type="entry name" value="3keto-disac_hyd"/>
    <property type="match status" value="1"/>
</dbReference>
<evidence type="ECO:0000259" key="1">
    <source>
        <dbReference type="Pfam" id="PF06439"/>
    </source>
</evidence>
<feature type="domain" description="3-keto-alpha-glucoside-1,2-lyase/3-keto-2-hydroxy-glucal hydratase" evidence="1">
    <location>
        <begin position="43"/>
        <end position="105"/>
    </location>
</feature>
<comment type="caution">
    <text evidence="2">The sequence shown here is derived from an EMBL/GenBank/DDBJ whole genome shotgun (WGS) entry which is preliminary data.</text>
</comment>
<accession>A0A399D3E9</accession>
<reference evidence="2 3" key="1">
    <citation type="journal article" date="2015" name="Int. J. Syst. Evol. Microbiol.">
        <title>Mariniphaga sediminis sp. nov., isolated from coastal sediment.</title>
        <authorList>
            <person name="Wang F.Q."/>
            <person name="Shen Q.Y."/>
            <person name="Chen G.J."/>
            <person name="Du Z.J."/>
        </authorList>
    </citation>
    <scope>NUCLEOTIDE SEQUENCE [LARGE SCALE GENOMIC DNA]</scope>
    <source>
        <strain evidence="2 3">SY21</strain>
    </source>
</reference>